<keyword evidence="3" id="KW-1185">Reference proteome</keyword>
<evidence type="ECO:0000313" key="3">
    <source>
        <dbReference type="Proteomes" id="UP000611723"/>
    </source>
</evidence>
<gene>
    <name evidence="2" type="ORF">JKA74_18075</name>
</gene>
<comment type="caution">
    <text evidence="2">The sequence shown here is derived from an EMBL/GenBank/DDBJ whole genome shotgun (WGS) entry which is preliminary data.</text>
</comment>
<evidence type="ECO:0000256" key="1">
    <source>
        <dbReference type="SAM" id="SignalP"/>
    </source>
</evidence>
<organism evidence="2 3">
    <name type="scientific">Marivirga aurantiaca</name>
    <dbReference type="NCBI Taxonomy" id="2802615"/>
    <lineage>
        <taxon>Bacteria</taxon>
        <taxon>Pseudomonadati</taxon>
        <taxon>Bacteroidota</taxon>
        <taxon>Cytophagia</taxon>
        <taxon>Cytophagales</taxon>
        <taxon>Marivirgaceae</taxon>
        <taxon>Marivirga</taxon>
    </lineage>
</organism>
<dbReference type="EMBL" id="JAEQBW010000012">
    <property type="protein sequence ID" value="MBK6266957.1"/>
    <property type="molecule type" value="Genomic_DNA"/>
</dbReference>
<sequence length="219" mass="24604">MERKLKTFLFFGLAILLLIPTACDDDDSLDDIDDLNPQDNFEELLQAKVWVASSFIYDISCSGEESGDGGAFELVKPDFCAQINSDCSPCPEDDPDCTITCSDEYCGLQYEWLNYEANFTSSNLIGTHTFKKQTPIFDENGNTGEYEEENGSEVFTNSWLFNNDDNILTTNFGDVYNLFDGQDLLTFNFEIISAEVDKIVLKGQKNEQGCTLTIDIVLE</sequence>
<proteinExistence type="predicted"/>
<accession>A0A934X1W3</accession>
<feature type="chain" id="PRO_5037694256" description="Lipocalin-like domain-containing protein" evidence="1">
    <location>
        <begin position="25"/>
        <end position="219"/>
    </location>
</feature>
<protein>
    <recommendedName>
        <fullName evidence="4">Lipocalin-like domain-containing protein</fullName>
    </recommendedName>
</protein>
<reference evidence="2" key="1">
    <citation type="submission" date="2021-01" db="EMBL/GenBank/DDBJ databases">
        <title>Marivirga aurantiaca sp. nov., isolated from intertidal surface sediments.</title>
        <authorList>
            <person name="Zhang M."/>
        </authorList>
    </citation>
    <scope>NUCLEOTIDE SEQUENCE</scope>
    <source>
        <strain evidence="2">S37H4</strain>
    </source>
</reference>
<name>A0A934X1W3_9BACT</name>
<keyword evidence="1" id="KW-0732">Signal</keyword>
<dbReference type="RefSeq" id="WP_201432639.1">
    <property type="nucleotide sequence ID" value="NZ_JAEQBW010000012.1"/>
</dbReference>
<evidence type="ECO:0000313" key="2">
    <source>
        <dbReference type="EMBL" id="MBK6266957.1"/>
    </source>
</evidence>
<feature type="signal peptide" evidence="1">
    <location>
        <begin position="1"/>
        <end position="24"/>
    </location>
</feature>
<dbReference type="Proteomes" id="UP000611723">
    <property type="component" value="Unassembled WGS sequence"/>
</dbReference>
<evidence type="ECO:0008006" key="4">
    <source>
        <dbReference type="Google" id="ProtNLM"/>
    </source>
</evidence>
<dbReference type="AlphaFoldDB" id="A0A934X1W3"/>